<accession>A0ABU2G5W9</accession>
<protein>
    <submittedName>
        <fullName evidence="2">Uncharacterized protein</fullName>
    </submittedName>
</protein>
<gene>
    <name evidence="2" type="ORF">NDI79_18590</name>
</gene>
<evidence type="ECO:0000313" key="3">
    <source>
        <dbReference type="Proteomes" id="UP001254813"/>
    </source>
</evidence>
<dbReference type="EMBL" id="JAMQOQ010000005">
    <property type="protein sequence ID" value="MDS0296189.1"/>
    <property type="molecule type" value="Genomic_DNA"/>
</dbReference>
<feature type="compositionally biased region" description="Basic and acidic residues" evidence="1">
    <location>
        <begin position="147"/>
        <end position="159"/>
    </location>
</feature>
<keyword evidence="3" id="KW-1185">Reference proteome</keyword>
<sequence>MDPYNRLDRGQLPYHWHVVSSRDCIGFRHRERDVTVEAVEADGPHREYEGRWQLQCRQRCNEAESQRVVGHVTTESEALDALFTWMERINTAANESEAALDVVGLGRTVAADTAPQSSTHWVPSENDATEPRDPGPSTRNTRGGPEGVHRGGPRERIRK</sequence>
<name>A0ABU2G5W9_9EURY</name>
<dbReference type="RefSeq" id="WP_310930187.1">
    <property type="nucleotide sequence ID" value="NZ_JAMQOQ010000005.1"/>
</dbReference>
<proteinExistence type="predicted"/>
<comment type="caution">
    <text evidence="2">The sequence shown here is derived from an EMBL/GenBank/DDBJ whole genome shotgun (WGS) entry which is preliminary data.</text>
</comment>
<dbReference type="Proteomes" id="UP001254813">
    <property type="component" value="Unassembled WGS sequence"/>
</dbReference>
<organism evidence="2 3">
    <name type="scientific">Halogeometricum luteum</name>
    <dbReference type="NCBI Taxonomy" id="2950537"/>
    <lineage>
        <taxon>Archaea</taxon>
        <taxon>Methanobacteriati</taxon>
        <taxon>Methanobacteriota</taxon>
        <taxon>Stenosarchaea group</taxon>
        <taxon>Halobacteria</taxon>
        <taxon>Halobacteriales</taxon>
        <taxon>Haloferacaceae</taxon>
        <taxon>Halogeometricum</taxon>
    </lineage>
</organism>
<evidence type="ECO:0000256" key="1">
    <source>
        <dbReference type="SAM" id="MobiDB-lite"/>
    </source>
</evidence>
<feature type="region of interest" description="Disordered" evidence="1">
    <location>
        <begin position="112"/>
        <end position="159"/>
    </location>
</feature>
<evidence type="ECO:0000313" key="2">
    <source>
        <dbReference type="EMBL" id="MDS0296189.1"/>
    </source>
</evidence>
<reference evidence="2 3" key="1">
    <citation type="submission" date="2022-06" db="EMBL/GenBank/DDBJ databases">
        <title>Halogeometricum sp. a new haloarchaeum isolate from saline soil.</title>
        <authorList>
            <person name="Strakova D."/>
            <person name="Galisteo C."/>
            <person name="Sanchez-Porro C."/>
            <person name="Ventosa A."/>
        </authorList>
    </citation>
    <scope>NUCLEOTIDE SEQUENCE [LARGE SCALE GENOMIC DNA]</scope>
    <source>
        <strain evidence="3">S3BR25-2</strain>
    </source>
</reference>